<reference evidence="1" key="1">
    <citation type="submission" date="2015-12" db="EMBL/GenBank/DDBJ databases">
        <title>Update maize B73 reference genome by single molecule sequencing technologies.</title>
        <authorList>
            <consortium name="Maize Genome Sequencing Project"/>
            <person name="Ware D."/>
        </authorList>
    </citation>
    <scope>NUCLEOTIDE SEQUENCE</scope>
    <source>
        <tissue evidence="1">Seedling</tissue>
    </source>
</reference>
<dbReference type="InParanoid" id="A0A1D6M5F1"/>
<proteinExistence type="predicted"/>
<dbReference type="EMBL" id="CM000782">
    <property type="protein sequence ID" value="AQK86318.1"/>
    <property type="molecule type" value="Genomic_DNA"/>
</dbReference>
<dbReference type="PANTHER" id="PTHR23172:SF100">
    <property type="entry name" value="OS01G0634300 PROTEIN"/>
    <property type="match status" value="1"/>
</dbReference>
<evidence type="ECO:0000313" key="1">
    <source>
        <dbReference type="EMBL" id="AQK86318.1"/>
    </source>
</evidence>
<name>A0A1D6M5F1_MAIZE</name>
<dbReference type="PANTHER" id="PTHR23172">
    <property type="entry name" value="AUXILIN/CYCLIN G-ASSOCIATED KINASE-RELATED"/>
    <property type="match status" value="1"/>
</dbReference>
<gene>
    <name evidence="1" type="ORF">ZEAMMB73_Zm00001d038308</name>
</gene>
<accession>A0A1D6M5F1</accession>
<sequence length="117" mass="13397">MKAERAAVERATAEARERAIEKAKAAADAKERIGKFRSSFKDSFKAPNQDNQHEASSQKIAYNKHGPLVLKPMAVLIITNFQAKALAEKNMRDMLVQREHAEKHNFHWFLSEIYAHH</sequence>
<protein>
    <submittedName>
        <fullName evidence="1">Uncharacterized protein</fullName>
    </submittedName>
</protein>
<dbReference type="AlphaFoldDB" id="A0A1D6M5F1"/>
<dbReference type="ExpressionAtlas" id="A0A1D6M5F1">
    <property type="expression patterns" value="baseline and differential"/>
</dbReference>
<dbReference type="STRING" id="4577.A0A1D6M5F1"/>
<organism evidence="1">
    <name type="scientific">Zea mays</name>
    <name type="common">Maize</name>
    <dbReference type="NCBI Taxonomy" id="4577"/>
    <lineage>
        <taxon>Eukaryota</taxon>
        <taxon>Viridiplantae</taxon>
        <taxon>Streptophyta</taxon>
        <taxon>Embryophyta</taxon>
        <taxon>Tracheophyta</taxon>
        <taxon>Spermatophyta</taxon>
        <taxon>Magnoliopsida</taxon>
        <taxon>Liliopsida</taxon>
        <taxon>Poales</taxon>
        <taxon>Poaceae</taxon>
        <taxon>PACMAD clade</taxon>
        <taxon>Panicoideae</taxon>
        <taxon>Andropogonodae</taxon>
        <taxon>Andropogoneae</taxon>
        <taxon>Tripsacinae</taxon>
        <taxon>Zea</taxon>
    </lineage>
</organism>